<name>A0ABD6DTV6_9EURY</name>
<dbReference type="Proteomes" id="UP001597092">
    <property type="component" value="Unassembled WGS sequence"/>
</dbReference>
<feature type="region of interest" description="Disordered" evidence="5">
    <location>
        <begin position="201"/>
        <end position="220"/>
    </location>
</feature>
<dbReference type="Gene3D" id="3.40.50.1000">
    <property type="entry name" value="HAD superfamily/HAD-like"/>
    <property type="match status" value="1"/>
</dbReference>
<dbReference type="Pfam" id="PF00702">
    <property type="entry name" value="Hydrolase"/>
    <property type="match status" value="1"/>
</dbReference>
<evidence type="ECO:0000256" key="5">
    <source>
        <dbReference type="SAM" id="MobiDB-lite"/>
    </source>
</evidence>
<accession>A0ABD6DTV6</accession>
<dbReference type="NCBIfam" id="TIGR01509">
    <property type="entry name" value="HAD-SF-IA-v3"/>
    <property type="match status" value="1"/>
</dbReference>
<keyword evidence="3 6" id="KW-0378">Hydrolase</keyword>
<organism evidence="6 7">
    <name type="scientific">Halobellus litoreus</name>
    <dbReference type="NCBI Taxonomy" id="755310"/>
    <lineage>
        <taxon>Archaea</taxon>
        <taxon>Methanobacteriati</taxon>
        <taxon>Methanobacteriota</taxon>
        <taxon>Stenosarchaea group</taxon>
        <taxon>Halobacteria</taxon>
        <taxon>Halobacteriales</taxon>
        <taxon>Haloferacaceae</taxon>
        <taxon>Halobellus</taxon>
    </lineage>
</organism>
<comment type="caution">
    <text evidence="6">The sequence shown here is derived from an EMBL/GenBank/DDBJ whole genome shotgun (WGS) entry which is preliminary data.</text>
</comment>
<dbReference type="EMBL" id="JBHUDP010000002">
    <property type="protein sequence ID" value="MFD1685606.1"/>
    <property type="molecule type" value="Genomic_DNA"/>
</dbReference>
<dbReference type="AlphaFoldDB" id="A0ABD6DTV6"/>
<dbReference type="InterPro" id="IPR006439">
    <property type="entry name" value="HAD-SF_hydro_IA"/>
</dbReference>
<dbReference type="Gene3D" id="1.20.120.710">
    <property type="entry name" value="Haloacid dehalogenase hydrolase-like domain"/>
    <property type="match status" value="1"/>
</dbReference>
<keyword evidence="7" id="KW-1185">Reference proteome</keyword>
<keyword evidence="4" id="KW-0460">Magnesium</keyword>
<dbReference type="EC" id="3.1.3.-" evidence="6"/>
<proteinExistence type="inferred from homology"/>
<comment type="similarity">
    <text evidence="2">Belongs to the HAD-like hydrolase superfamily.</text>
</comment>
<evidence type="ECO:0000256" key="4">
    <source>
        <dbReference type="ARBA" id="ARBA00022842"/>
    </source>
</evidence>
<dbReference type="SUPFAM" id="SSF56784">
    <property type="entry name" value="HAD-like"/>
    <property type="match status" value="1"/>
</dbReference>
<comment type="cofactor">
    <cofactor evidence="1">
        <name>Mg(2+)</name>
        <dbReference type="ChEBI" id="CHEBI:18420"/>
    </cofactor>
</comment>
<reference evidence="6 7" key="1">
    <citation type="journal article" date="2019" name="Int. J. Syst. Evol. Microbiol.">
        <title>The Global Catalogue of Microorganisms (GCM) 10K type strain sequencing project: providing services to taxonomists for standard genome sequencing and annotation.</title>
        <authorList>
            <consortium name="The Broad Institute Genomics Platform"/>
            <consortium name="The Broad Institute Genome Sequencing Center for Infectious Disease"/>
            <person name="Wu L."/>
            <person name="Ma J."/>
        </authorList>
    </citation>
    <scope>NUCLEOTIDE SEQUENCE [LARGE SCALE GENOMIC DNA]</scope>
    <source>
        <strain evidence="6 7">CGMCC 1.10387</strain>
    </source>
</reference>
<dbReference type="SFLD" id="SFLDS00003">
    <property type="entry name" value="Haloacid_Dehalogenase"/>
    <property type="match status" value="1"/>
</dbReference>
<sequence length="236" mass="24674">MNDIDAVLFDLDGTLCRHTGDADAAYRAAFERIDAELFGEPADLWAALDGPPDPDDRVGYLGAGLARVAAQRGRGDVDPVELAEALVEQLDEIEVELLPGASAALDAATARGPTGVVTNGPRDRQERKVRALGLDDRVDAVVYAGDLPRRKPHVGPFREGLRALGVSAERALYVGDSLAYDVAGAHNAGIRVAWIRGGAAGGTEEDDGGPDGGSGDYRPDHVLDGIGDLAGLLEET</sequence>
<dbReference type="NCBIfam" id="TIGR01549">
    <property type="entry name" value="HAD-SF-IA-v1"/>
    <property type="match status" value="1"/>
</dbReference>
<dbReference type="InterPro" id="IPR036412">
    <property type="entry name" value="HAD-like_sf"/>
</dbReference>
<evidence type="ECO:0000256" key="3">
    <source>
        <dbReference type="ARBA" id="ARBA00022801"/>
    </source>
</evidence>
<evidence type="ECO:0000256" key="1">
    <source>
        <dbReference type="ARBA" id="ARBA00001946"/>
    </source>
</evidence>
<gene>
    <name evidence="6" type="ORF">ACFSAS_08280</name>
</gene>
<dbReference type="RefSeq" id="WP_256306353.1">
    <property type="nucleotide sequence ID" value="NZ_JANHAW010000001.1"/>
</dbReference>
<evidence type="ECO:0000313" key="7">
    <source>
        <dbReference type="Proteomes" id="UP001597092"/>
    </source>
</evidence>
<evidence type="ECO:0000256" key="2">
    <source>
        <dbReference type="ARBA" id="ARBA00007958"/>
    </source>
</evidence>
<dbReference type="GO" id="GO:0044281">
    <property type="term" value="P:small molecule metabolic process"/>
    <property type="evidence" value="ECO:0007669"/>
    <property type="project" value="UniProtKB-ARBA"/>
</dbReference>
<dbReference type="InterPro" id="IPR023214">
    <property type="entry name" value="HAD_sf"/>
</dbReference>
<dbReference type="GO" id="GO:0016787">
    <property type="term" value="F:hydrolase activity"/>
    <property type="evidence" value="ECO:0007669"/>
    <property type="project" value="UniProtKB-KW"/>
</dbReference>
<dbReference type="SFLD" id="SFLDG01129">
    <property type="entry name" value="C1.5:_HAD__Beta-PGM__Phosphata"/>
    <property type="match status" value="1"/>
</dbReference>
<dbReference type="InterPro" id="IPR051400">
    <property type="entry name" value="HAD-like_hydrolase"/>
</dbReference>
<protein>
    <submittedName>
        <fullName evidence="6">HAD family hydrolase</fullName>
        <ecNumber evidence="6">3.1.3.-</ecNumber>
    </submittedName>
</protein>
<evidence type="ECO:0000313" key="6">
    <source>
        <dbReference type="EMBL" id="MFD1685606.1"/>
    </source>
</evidence>
<dbReference type="PANTHER" id="PTHR46470">
    <property type="entry name" value="N-ACYLNEURAMINATE-9-PHOSPHATASE"/>
    <property type="match status" value="1"/>
</dbReference>